<dbReference type="InterPro" id="IPR020115">
    <property type="entry name" value="Fin"/>
</dbReference>
<dbReference type="STRING" id="1123285.SAMN05660235_00663"/>
<dbReference type="RefSeq" id="WP_093688091.1">
    <property type="nucleotide sequence ID" value="NZ_FNBU01000003.1"/>
</dbReference>
<name>A0A1G7IUW1_9FIRM</name>
<keyword evidence="2" id="KW-1185">Reference proteome</keyword>
<dbReference type="Pfam" id="PF10955">
    <property type="entry name" value="Fin"/>
    <property type="match status" value="1"/>
</dbReference>
<proteinExistence type="predicted"/>
<protein>
    <recommendedName>
        <fullName evidence="3">Anti-sigma-F factor Fin family protein</fullName>
    </recommendedName>
</protein>
<evidence type="ECO:0000313" key="2">
    <source>
        <dbReference type="Proteomes" id="UP000243333"/>
    </source>
</evidence>
<dbReference type="GO" id="GO:0010468">
    <property type="term" value="P:regulation of gene expression"/>
    <property type="evidence" value="ECO:0007669"/>
    <property type="project" value="InterPro"/>
</dbReference>
<organism evidence="1 2">
    <name type="scientific">Sporolituus thermophilus DSM 23256</name>
    <dbReference type="NCBI Taxonomy" id="1123285"/>
    <lineage>
        <taxon>Bacteria</taxon>
        <taxon>Bacillati</taxon>
        <taxon>Bacillota</taxon>
        <taxon>Negativicutes</taxon>
        <taxon>Selenomonadales</taxon>
        <taxon>Sporomusaceae</taxon>
        <taxon>Sporolituus</taxon>
    </lineage>
</organism>
<dbReference type="OrthoDB" id="2084556at2"/>
<dbReference type="Proteomes" id="UP000243333">
    <property type="component" value="Unassembled WGS sequence"/>
</dbReference>
<reference evidence="2" key="1">
    <citation type="submission" date="2016-10" db="EMBL/GenBank/DDBJ databases">
        <authorList>
            <person name="Varghese N."/>
            <person name="Submissions S."/>
        </authorList>
    </citation>
    <scope>NUCLEOTIDE SEQUENCE [LARGE SCALE GENOMIC DNA]</scope>
    <source>
        <strain evidence="2">DSM 23256</strain>
    </source>
</reference>
<evidence type="ECO:0008006" key="3">
    <source>
        <dbReference type="Google" id="ProtNLM"/>
    </source>
</evidence>
<accession>A0A1G7IUW1</accession>
<dbReference type="EMBL" id="FNBU01000003">
    <property type="protein sequence ID" value="SDF16471.1"/>
    <property type="molecule type" value="Genomic_DNA"/>
</dbReference>
<sequence>MKIFYTCDYCGQAIDTIEVNQVDEARFGFDCLTAEERETLVRVDPLTQAMYVQSLCDACIETLGLDDGDLPAARHIWPVH</sequence>
<gene>
    <name evidence="1" type="ORF">SAMN05660235_00663</name>
</gene>
<dbReference type="AlphaFoldDB" id="A0A1G7IUW1"/>
<evidence type="ECO:0000313" key="1">
    <source>
        <dbReference type="EMBL" id="SDF16471.1"/>
    </source>
</evidence>